<name>A0ABR9ZTG2_9FIRM</name>
<dbReference type="Pfam" id="PF02580">
    <property type="entry name" value="Tyr_Deacylase"/>
    <property type="match status" value="1"/>
</dbReference>
<keyword evidence="3 4" id="KW-0378">Hydrolase</keyword>
<dbReference type="PANTHER" id="PTHR10472">
    <property type="entry name" value="D-TYROSYL-TRNA TYR DEACYLASE"/>
    <property type="match status" value="1"/>
</dbReference>
<dbReference type="EC" id="3.1.1.-" evidence="4"/>
<dbReference type="GO" id="GO:0051499">
    <property type="term" value="F:D-aminoacyl-tRNA deacylase activity"/>
    <property type="evidence" value="ECO:0007669"/>
    <property type="project" value="UniProtKB-EC"/>
</dbReference>
<sequence>MRAVVQRVNFSSVEVDGVIVGTVKKGLNVLLGVGEGDTQKDVEYMVEKICGLRIFEDADDKMNLSLLDVGGEMLCISQFTLYGDVRKGKRPSFSSAAKPEEANLLYESFMEAVKGKGITVQKGTFGAHMIVDIQNDGPVTIMLDSQRNF</sequence>
<dbReference type="EC" id="3.1.1.96" evidence="4"/>
<dbReference type="NCBIfam" id="TIGR00256">
    <property type="entry name" value="D-aminoacyl-tRNA deacylase"/>
    <property type="match status" value="1"/>
</dbReference>
<keyword evidence="6" id="KW-1185">Reference proteome</keyword>
<dbReference type="CDD" id="cd00563">
    <property type="entry name" value="Dtyr_deacylase"/>
    <property type="match status" value="1"/>
</dbReference>
<comment type="similarity">
    <text evidence="1 4">Belongs to the DTD family.</text>
</comment>
<dbReference type="Gene3D" id="3.50.80.10">
    <property type="entry name" value="D-tyrosyl-tRNA(Tyr) deacylase"/>
    <property type="match status" value="1"/>
</dbReference>
<dbReference type="InterPro" id="IPR003732">
    <property type="entry name" value="Daa-tRNA_deacyls_DTD"/>
</dbReference>
<organism evidence="5 6">
    <name type="scientific">Fusibacter ferrireducens</name>
    <dbReference type="NCBI Taxonomy" id="2785058"/>
    <lineage>
        <taxon>Bacteria</taxon>
        <taxon>Bacillati</taxon>
        <taxon>Bacillota</taxon>
        <taxon>Clostridia</taxon>
        <taxon>Eubacteriales</taxon>
        <taxon>Eubacteriales Family XII. Incertae Sedis</taxon>
        <taxon>Fusibacter</taxon>
    </lineage>
</organism>
<evidence type="ECO:0000313" key="5">
    <source>
        <dbReference type="EMBL" id="MBF4693740.1"/>
    </source>
</evidence>
<dbReference type="RefSeq" id="WP_194701978.1">
    <property type="nucleotide sequence ID" value="NZ_JADKNH010000006.1"/>
</dbReference>
<dbReference type="Proteomes" id="UP000614200">
    <property type="component" value="Unassembled WGS sequence"/>
</dbReference>
<evidence type="ECO:0000256" key="4">
    <source>
        <dbReference type="HAMAP-Rule" id="MF_00518"/>
    </source>
</evidence>
<comment type="catalytic activity">
    <reaction evidence="4">
        <text>glycyl-tRNA(Ala) + H2O = tRNA(Ala) + glycine + H(+)</text>
        <dbReference type="Rhea" id="RHEA:53744"/>
        <dbReference type="Rhea" id="RHEA-COMP:9657"/>
        <dbReference type="Rhea" id="RHEA-COMP:13640"/>
        <dbReference type="ChEBI" id="CHEBI:15377"/>
        <dbReference type="ChEBI" id="CHEBI:15378"/>
        <dbReference type="ChEBI" id="CHEBI:57305"/>
        <dbReference type="ChEBI" id="CHEBI:78442"/>
        <dbReference type="ChEBI" id="CHEBI:78522"/>
    </reaction>
</comment>
<comment type="subcellular location">
    <subcellularLocation>
        <location evidence="4">Cytoplasm</location>
    </subcellularLocation>
</comment>
<evidence type="ECO:0000256" key="3">
    <source>
        <dbReference type="ARBA" id="ARBA00022801"/>
    </source>
</evidence>
<evidence type="ECO:0000313" key="6">
    <source>
        <dbReference type="Proteomes" id="UP000614200"/>
    </source>
</evidence>
<dbReference type="EMBL" id="JADKNH010000006">
    <property type="protein sequence ID" value="MBF4693740.1"/>
    <property type="molecule type" value="Genomic_DNA"/>
</dbReference>
<protein>
    <recommendedName>
        <fullName evidence="4">D-aminoacyl-tRNA deacylase</fullName>
        <shortName evidence="4">DTD</shortName>
        <ecNumber evidence="4">3.1.1.96</ecNumber>
    </recommendedName>
    <alternativeName>
        <fullName evidence="4">Gly-tRNA(Ala) deacylase</fullName>
        <ecNumber evidence="4">3.1.1.-</ecNumber>
    </alternativeName>
</protein>
<comment type="catalytic activity">
    <reaction evidence="4">
        <text>a D-aminoacyl-tRNA + H2O = a tRNA + a D-alpha-amino acid + H(+)</text>
        <dbReference type="Rhea" id="RHEA:13953"/>
        <dbReference type="Rhea" id="RHEA-COMP:10123"/>
        <dbReference type="Rhea" id="RHEA-COMP:10124"/>
        <dbReference type="ChEBI" id="CHEBI:15377"/>
        <dbReference type="ChEBI" id="CHEBI:15378"/>
        <dbReference type="ChEBI" id="CHEBI:59871"/>
        <dbReference type="ChEBI" id="CHEBI:78442"/>
        <dbReference type="ChEBI" id="CHEBI:79333"/>
        <dbReference type="EC" id="3.1.1.96"/>
    </reaction>
</comment>
<dbReference type="HAMAP" id="MF_00518">
    <property type="entry name" value="Deacylase_Dtd"/>
    <property type="match status" value="1"/>
</dbReference>
<comment type="domain">
    <text evidence="4">A Gly-cisPro motif from one monomer fits into the active site of the other monomer to allow specific chiral rejection of L-amino acids.</text>
</comment>
<gene>
    <name evidence="4" type="primary">dtd</name>
    <name evidence="5" type="ORF">ISU02_11430</name>
</gene>
<evidence type="ECO:0000256" key="1">
    <source>
        <dbReference type="ARBA" id="ARBA00009673"/>
    </source>
</evidence>
<comment type="caution">
    <text evidence="5">The sequence shown here is derived from an EMBL/GenBank/DDBJ whole genome shotgun (WGS) entry which is preliminary data.</text>
</comment>
<feature type="short sequence motif" description="Gly-cisPro motif, important for rejection of L-amino acids" evidence="4">
    <location>
        <begin position="137"/>
        <end position="138"/>
    </location>
</feature>
<evidence type="ECO:0000256" key="2">
    <source>
        <dbReference type="ARBA" id="ARBA00022555"/>
    </source>
</evidence>
<proteinExistence type="inferred from homology"/>
<keyword evidence="2 4" id="KW-0820">tRNA-binding</keyword>
<dbReference type="InterPro" id="IPR023509">
    <property type="entry name" value="DTD-like_sf"/>
</dbReference>
<dbReference type="SUPFAM" id="SSF69500">
    <property type="entry name" value="DTD-like"/>
    <property type="match status" value="1"/>
</dbReference>
<comment type="function">
    <text evidence="4">An aminoacyl-tRNA editing enzyme that deacylates mischarged D-aminoacyl-tRNAs. Also deacylates mischarged glycyl-tRNA(Ala), protecting cells against glycine mischarging by AlaRS. Acts via tRNA-based rather than protein-based catalysis; rejects L-amino acids rather than detecting D-amino acids in the active site. By recycling D-aminoacyl-tRNA to D-amino acids and free tRNA molecules, this enzyme counteracts the toxicity associated with the formation of D-aminoacyl-tRNA entities in vivo and helps enforce protein L-homochirality.</text>
</comment>
<dbReference type="PANTHER" id="PTHR10472:SF5">
    <property type="entry name" value="D-AMINOACYL-TRNA DEACYLASE 1"/>
    <property type="match status" value="1"/>
</dbReference>
<accession>A0ABR9ZTG2</accession>
<comment type="subunit">
    <text evidence="4">Homodimer.</text>
</comment>
<keyword evidence="4" id="KW-0963">Cytoplasm</keyword>
<reference evidence="5 6" key="1">
    <citation type="submission" date="2020-11" db="EMBL/GenBank/DDBJ databases">
        <title>Fusibacter basophilias sp. nov.</title>
        <authorList>
            <person name="Qiu D."/>
        </authorList>
    </citation>
    <scope>NUCLEOTIDE SEQUENCE [LARGE SCALE GENOMIC DNA]</scope>
    <source>
        <strain evidence="5 6">Q10-2</strain>
    </source>
</reference>
<keyword evidence="4" id="KW-0694">RNA-binding</keyword>